<dbReference type="PANTHER" id="PTHR10937:SF8">
    <property type="entry name" value="AMINOTRANSFERASE-RELATED"/>
    <property type="match status" value="1"/>
</dbReference>
<feature type="domain" description="SIS" evidence="2">
    <location>
        <begin position="35"/>
        <end position="178"/>
    </location>
</feature>
<dbReference type="Proteomes" id="UP000008229">
    <property type="component" value="Chromosome"/>
</dbReference>
<dbReference type="EMBL" id="CP001854">
    <property type="protein sequence ID" value="ADB53842.1"/>
    <property type="molecule type" value="Genomic_DNA"/>
</dbReference>
<keyword evidence="3" id="KW-0032">Aminotransferase</keyword>
<dbReference type="GO" id="GO:0004360">
    <property type="term" value="F:glutamine-fructose-6-phosphate transaminase (isomerizing) activity"/>
    <property type="evidence" value="ECO:0007669"/>
    <property type="project" value="UniProtKB-EC"/>
</dbReference>
<keyword evidence="3" id="KW-0808">Transferase</keyword>
<dbReference type="PANTHER" id="PTHR10937">
    <property type="entry name" value="GLUCOSAMINE--FRUCTOSE-6-PHOSPHATE AMINOTRANSFERASE, ISOMERIZING"/>
    <property type="match status" value="1"/>
</dbReference>
<feature type="domain" description="SIS" evidence="2">
    <location>
        <begin position="205"/>
        <end position="345"/>
    </location>
</feature>
<evidence type="ECO:0000313" key="3">
    <source>
        <dbReference type="EMBL" id="ADB53842.1"/>
    </source>
</evidence>
<dbReference type="eggNOG" id="COG0449">
    <property type="taxonomic scope" value="Bacteria"/>
</dbReference>
<reference evidence="3 4" key="1">
    <citation type="journal article" date="2010" name="Stand. Genomic Sci.">
        <title>Complete genome sequence of Conexibacter woesei type strain (ID131577).</title>
        <authorList>
            <person name="Pukall R."/>
            <person name="Lapidus A."/>
            <person name="Glavina Del Rio T."/>
            <person name="Copeland A."/>
            <person name="Tice H."/>
            <person name="Cheng J.-F."/>
            <person name="Lucas S."/>
            <person name="Chen F."/>
            <person name="Nolan M."/>
            <person name="Bruce D."/>
            <person name="Goodwin L."/>
            <person name="Pitluck S."/>
            <person name="Mavromatis K."/>
            <person name="Ivanova N."/>
            <person name="Ovchinnikova G."/>
            <person name="Pati A."/>
            <person name="Chen A."/>
            <person name="Palaniappan K."/>
            <person name="Land M."/>
            <person name="Hauser L."/>
            <person name="Chang Y.-J."/>
            <person name="Jeffries C.D."/>
            <person name="Chain P."/>
            <person name="Meincke L."/>
            <person name="Sims D."/>
            <person name="Brettin T."/>
            <person name="Detter J.C."/>
            <person name="Rohde M."/>
            <person name="Goeker M."/>
            <person name="Bristow J."/>
            <person name="Eisen J.A."/>
            <person name="Markowitz V."/>
            <person name="Kyrpides N.C."/>
            <person name="Klenk H.-P."/>
            <person name="Hugenholtz P."/>
        </authorList>
    </citation>
    <scope>NUCLEOTIDE SEQUENCE [LARGE SCALE GENOMIC DNA]</scope>
    <source>
        <strain evidence="4">DSM 14684 / CIP 108061 / JCM 11494 / NBRC 100937 / ID131577</strain>
    </source>
</reference>
<dbReference type="STRING" id="469383.Cwoe_5437"/>
<proteinExistence type="predicted"/>
<dbReference type="HOGENOM" id="CLU_012520_2_1_11"/>
<dbReference type="AlphaFoldDB" id="D3EZK4"/>
<gene>
    <name evidence="3" type="ordered locus">Cwoe_5437</name>
</gene>
<dbReference type="OrthoDB" id="9761808at2"/>
<evidence type="ECO:0000256" key="1">
    <source>
        <dbReference type="ARBA" id="ARBA00022737"/>
    </source>
</evidence>
<dbReference type="Gene3D" id="3.40.50.10490">
    <property type="entry name" value="Glucose-6-phosphate isomerase like protein, domain 1"/>
    <property type="match status" value="2"/>
</dbReference>
<dbReference type="GO" id="GO:0097367">
    <property type="term" value="F:carbohydrate derivative binding"/>
    <property type="evidence" value="ECO:0007669"/>
    <property type="project" value="InterPro"/>
</dbReference>
<dbReference type="KEGG" id="cwo:Cwoe_5437"/>
<organism evidence="3 4">
    <name type="scientific">Conexibacter woesei (strain DSM 14684 / CCUG 47730 / CIP 108061 / JCM 11494 / NBRC 100937 / ID131577)</name>
    <dbReference type="NCBI Taxonomy" id="469383"/>
    <lineage>
        <taxon>Bacteria</taxon>
        <taxon>Bacillati</taxon>
        <taxon>Actinomycetota</taxon>
        <taxon>Thermoleophilia</taxon>
        <taxon>Solirubrobacterales</taxon>
        <taxon>Conexibacteraceae</taxon>
        <taxon>Conexibacter</taxon>
    </lineage>
</organism>
<protein>
    <submittedName>
        <fullName evidence="3">Glutamine--fructose-6-phosphate transaminase (Isomerizing)</fullName>
        <ecNumber evidence="3">2.6.1.16</ecNumber>
    </submittedName>
</protein>
<keyword evidence="4" id="KW-1185">Reference proteome</keyword>
<evidence type="ECO:0000259" key="2">
    <source>
        <dbReference type="PROSITE" id="PS51464"/>
    </source>
</evidence>
<dbReference type="InterPro" id="IPR046348">
    <property type="entry name" value="SIS_dom_sf"/>
</dbReference>
<dbReference type="InterPro" id="IPR001347">
    <property type="entry name" value="SIS_dom"/>
</dbReference>
<dbReference type="PROSITE" id="PS51464">
    <property type="entry name" value="SIS"/>
    <property type="match status" value="2"/>
</dbReference>
<dbReference type="CDD" id="cd05008">
    <property type="entry name" value="SIS_GlmS_GlmD_1"/>
    <property type="match status" value="1"/>
</dbReference>
<sequence>MSAEATGAELLLDEIREQPAAWRRLLDHEEEIAALGQRLAAERPSLVRFAAHGTSDHAATYAMYALRLLCGWTILRDSMSLSLSYGAATATPGELAVGLSQSGETPDVVAWLHAARAAGATAVAVTNAGDSSLARGADGVLPLAAGPERSIAATKTYTCTLAALALLGAHAAGPERGAALASALRGTADLAEEALPRLERAVEPIADVLSSVERLYAVARGLELATAAEVALKLTEIAYVAAKALTATSMAHGPVAALDRSFPVWAVAGDEATLPAVAEAVRRARDAGAPVITTGPEAAALDGATFTLATPHAPDPLLSPLLSVLPGQLFARTLALAKGIDPGAPRHLRKVTLAA</sequence>
<dbReference type="CDD" id="cd05009">
    <property type="entry name" value="SIS_GlmS_GlmD_2"/>
    <property type="match status" value="1"/>
</dbReference>
<keyword evidence="1" id="KW-0677">Repeat</keyword>
<dbReference type="Pfam" id="PF01380">
    <property type="entry name" value="SIS"/>
    <property type="match status" value="2"/>
</dbReference>
<dbReference type="InterPro" id="IPR035490">
    <property type="entry name" value="GlmS/FrlB_SIS"/>
</dbReference>
<name>D3EZK4_CONWI</name>
<dbReference type="GO" id="GO:1901135">
    <property type="term" value="P:carbohydrate derivative metabolic process"/>
    <property type="evidence" value="ECO:0007669"/>
    <property type="project" value="InterPro"/>
</dbReference>
<accession>D3EZK4</accession>
<evidence type="ECO:0000313" key="4">
    <source>
        <dbReference type="Proteomes" id="UP000008229"/>
    </source>
</evidence>
<reference evidence="4" key="2">
    <citation type="submission" date="2010-01" db="EMBL/GenBank/DDBJ databases">
        <title>The complete genome of Conexibacter woesei DSM 14684.</title>
        <authorList>
            <consortium name="US DOE Joint Genome Institute (JGI-PGF)"/>
            <person name="Lucas S."/>
            <person name="Copeland A."/>
            <person name="Lapidus A."/>
            <person name="Glavina del Rio T."/>
            <person name="Dalin E."/>
            <person name="Tice H."/>
            <person name="Bruce D."/>
            <person name="Goodwin L."/>
            <person name="Pitluck S."/>
            <person name="Kyrpides N."/>
            <person name="Mavromatis K."/>
            <person name="Ivanova N."/>
            <person name="Mikhailova N."/>
            <person name="Chertkov O."/>
            <person name="Brettin T."/>
            <person name="Detter J.C."/>
            <person name="Han C."/>
            <person name="Larimer F."/>
            <person name="Land M."/>
            <person name="Hauser L."/>
            <person name="Markowitz V."/>
            <person name="Cheng J.-F."/>
            <person name="Hugenholtz P."/>
            <person name="Woyke T."/>
            <person name="Wu D."/>
            <person name="Pukall R."/>
            <person name="Steenblock K."/>
            <person name="Schneider S."/>
            <person name="Klenk H.-P."/>
            <person name="Eisen J.A."/>
        </authorList>
    </citation>
    <scope>NUCLEOTIDE SEQUENCE [LARGE SCALE GENOMIC DNA]</scope>
    <source>
        <strain evidence="4">DSM 14684 / CIP 108061 / JCM 11494 / NBRC 100937 / ID131577</strain>
    </source>
</reference>
<dbReference type="EC" id="2.6.1.16" evidence="3"/>
<dbReference type="RefSeq" id="WP_012936893.1">
    <property type="nucleotide sequence ID" value="NC_013739.1"/>
</dbReference>
<dbReference type="InterPro" id="IPR035466">
    <property type="entry name" value="GlmS/AgaS_SIS"/>
</dbReference>
<dbReference type="SUPFAM" id="SSF53697">
    <property type="entry name" value="SIS domain"/>
    <property type="match status" value="1"/>
</dbReference>